<keyword evidence="2" id="KW-0963">Cytoplasm</keyword>
<dbReference type="Proteomes" id="UP000019275">
    <property type="component" value="Unassembled WGS sequence"/>
</dbReference>
<dbReference type="InterPro" id="IPR019734">
    <property type="entry name" value="TPR_rpt"/>
</dbReference>
<dbReference type="SUPFAM" id="SSF46894">
    <property type="entry name" value="C-terminal effector domain of the bipartite response regulators"/>
    <property type="match status" value="1"/>
</dbReference>
<keyword evidence="3" id="KW-0677">Repeat</keyword>
<gene>
    <name evidence="8" type="ORF">KLA_03192</name>
</gene>
<comment type="subcellular location">
    <subcellularLocation>
        <location evidence="1">Cytoplasm</location>
    </subcellularLocation>
</comment>
<feature type="repeat" description="TPR" evidence="6">
    <location>
        <begin position="202"/>
        <end position="235"/>
    </location>
</feature>
<dbReference type="PANTHER" id="PTHR46630:SF1">
    <property type="entry name" value="TETRATRICOPEPTIDE REPEAT PROTEIN 29"/>
    <property type="match status" value="1"/>
</dbReference>
<evidence type="ECO:0000256" key="2">
    <source>
        <dbReference type="ARBA" id="ARBA00022490"/>
    </source>
</evidence>
<keyword evidence="7" id="KW-1133">Transmembrane helix</keyword>
<keyword evidence="4 6" id="KW-0802">TPR repeat</keyword>
<name>A0ABN0RS97_9FLAO</name>
<protein>
    <recommendedName>
        <fullName evidence="10">Tetratricopeptide repeat protein</fullName>
    </recommendedName>
</protein>
<evidence type="ECO:0000256" key="4">
    <source>
        <dbReference type="ARBA" id="ARBA00022803"/>
    </source>
</evidence>
<feature type="repeat" description="TPR" evidence="6">
    <location>
        <begin position="242"/>
        <end position="275"/>
    </location>
</feature>
<evidence type="ECO:0000256" key="1">
    <source>
        <dbReference type="ARBA" id="ARBA00004496"/>
    </source>
</evidence>
<evidence type="ECO:0000256" key="3">
    <source>
        <dbReference type="ARBA" id="ARBA00022737"/>
    </source>
</evidence>
<dbReference type="PANTHER" id="PTHR46630">
    <property type="entry name" value="TETRATRICOPEPTIDE REPEAT PROTEIN 29"/>
    <property type="match status" value="1"/>
</dbReference>
<organism evidence="8 9">
    <name type="scientific">Cellulophaga geojensis KL-A</name>
    <dbReference type="NCBI Taxonomy" id="1328323"/>
    <lineage>
        <taxon>Bacteria</taxon>
        <taxon>Pseudomonadati</taxon>
        <taxon>Bacteroidota</taxon>
        <taxon>Flavobacteriia</taxon>
        <taxon>Flavobacteriales</taxon>
        <taxon>Flavobacteriaceae</taxon>
        <taxon>Cellulophaga</taxon>
    </lineage>
</organism>
<comment type="similarity">
    <text evidence="5">Belongs to the Rap family.</text>
</comment>
<dbReference type="Pfam" id="PF13424">
    <property type="entry name" value="TPR_12"/>
    <property type="match status" value="2"/>
</dbReference>
<keyword evidence="7" id="KW-0812">Transmembrane</keyword>
<accession>A0ABN0RS97</accession>
<dbReference type="SUPFAM" id="SSF48452">
    <property type="entry name" value="TPR-like"/>
    <property type="match status" value="2"/>
</dbReference>
<dbReference type="Gene3D" id="1.25.40.10">
    <property type="entry name" value="Tetratricopeptide repeat domain"/>
    <property type="match status" value="2"/>
</dbReference>
<evidence type="ECO:0000256" key="6">
    <source>
        <dbReference type="PROSITE-ProRule" id="PRU00339"/>
    </source>
</evidence>
<dbReference type="Pfam" id="PF13181">
    <property type="entry name" value="TPR_8"/>
    <property type="match status" value="1"/>
</dbReference>
<reference evidence="8 9" key="1">
    <citation type="journal article" date="2014" name="Genome Announc.">
        <title>Draft Genome Sequence of the Carrageenan-Degrading Bacterium Cellulophaga sp. Strain KL-A, Isolated from Decaying Marine Algae.</title>
        <authorList>
            <person name="Shan D."/>
            <person name="Ying J."/>
            <person name="Li X."/>
            <person name="Gao Z."/>
            <person name="Wei G."/>
            <person name="Shao Z."/>
        </authorList>
    </citation>
    <scope>NUCLEOTIDE SEQUENCE [LARGE SCALE GENOMIC DNA]</scope>
    <source>
        <strain evidence="8 9">KL-A</strain>
    </source>
</reference>
<dbReference type="InterPro" id="IPR016032">
    <property type="entry name" value="Sig_transdc_resp-reg_C-effctor"/>
</dbReference>
<evidence type="ECO:0000313" key="9">
    <source>
        <dbReference type="Proteomes" id="UP000019275"/>
    </source>
</evidence>
<keyword evidence="9" id="KW-1185">Reference proteome</keyword>
<dbReference type="InterPro" id="IPR011990">
    <property type="entry name" value="TPR-like_helical_dom_sf"/>
</dbReference>
<dbReference type="EMBL" id="ARZX01000002">
    <property type="protein sequence ID" value="EWH14800.1"/>
    <property type="molecule type" value="Genomic_DNA"/>
</dbReference>
<proteinExistence type="inferred from homology"/>
<evidence type="ECO:0000256" key="5">
    <source>
        <dbReference type="ARBA" id="ARBA00038253"/>
    </source>
</evidence>
<dbReference type="PROSITE" id="PS50005">
    <property type="entry name" value="TPR"/>
    <property type="match status" value="3"/>
</dbReference>
<feature type="transmembrane region" description="Helical" evidence="7">
    <location>
        <begin position="443"/>
        <end position="462"/>
    </location>
</feature>
<sequence length="625" mass="72582">MKTLIITFLVISVTTFSFSQSNKEIDSLKNILNTEISSSQKLVILDSLHSILQYKNPKLSLKYSLEAYKIAKLISNKQKTISNAYNSALAYKVLHKMDSSIYYHKIAMSLAKEINDNVSFAMGLNELADIERLNSNLDKSLDMFNEAKNIYKKNNKIGLYGHTIGNIASVYLSKGQYRLSQKMYMESLKILDSINGSAIRIADITARIGEIQSHIGNYNEAISYYNKALEVYKLNDDSIWMCNTHLQIGSTYCNLKDFDKAILHFRESLKIAQKHGLKSNEAMLYTNIGSLYRESRDFEKSKVYLEESLRFHEREGFLYNYIDVLKELGTLYLDLNKPKLAITYLDKAIEKSTPSKRLDYLMENYKLRSLAYEKLGNNSLALQDLKNHQNYKDSIYNLKNVQQIEELKTIYETEKKQTSLALNEEEIKNLQQQNKLKTLTTSLYAAGMFSVLSISIMIFFIYRQRMKKDIVTQKKQDELYRKEIELKQKELASLTVHLVQKNTFTQELLENLKEIKNNPEKFKLEFRRILMLLKKQTADDKDWDLFKSYFADVHNDFDNKLKAIYADISEKEIRLAAFLRMNLSTKEIAAIFNVLPDSILKSKYRLKKKLSLGKETDLGDFLNSL</sequence>
<evidence type="ECO:0000256" key="7">
    <source>
        <dbReference type="SAM" id="Phobius"/>
    </source>
</evidence>
<evidence type="ECO:0008006" key="10">
    <source>
        <dbReference type="Google" id="ProtNLM"/>
    </source>
</evidence>
<dbReference type="SMART" id="SM00028">
    <property type="entry name" value="TPR"/>
    <property type="match status" value="6"/>
</dbReference>
<evidence type="ECO:0000313" key="8">
    <source>
        <dbReference type="EMBL" id="EWH14800.1"/>
    </source>
</evidence>
<keyword evidence="7" id="KW-0472">Membrane</keyword>
<comment type="caution">
    <text evidence="8">The sequence shown here is derived from an EMBL/GenBank/DDBJ whole genome shotgun (WGS) entry which is preliminary data.</text>
</comment>
<feature type="repeat" description="TPR" evidence="6">
    <location>
        <begin position="282"/>
        <end position="315"/>
    </location>
</feature>
<dbReference type="InterPro" id="IPR051476">
    <property type="entry name" value="Bac_ResReg_Asp_Phosphatase"/>
</dbReference>
<dbReference type="RefSeq" id="WP_034643747.1">
    <property type="nucleotide sequence ID" value="NZ_ARZX01000002.1"/>
</dbReference>